<dbReference type="CDD" id="cd04301">
    <property type="entry name" value="NAT_SF"/>
    <property type="match status" value="1"/>
</dbReference>
<evidence type="ECO:0000313" key="5">
    <source>
        <dbReference type="Proteomes" id="UP000198863"/>
    </source>
</evidence>
<dbReference type="SUPFAM" id="SSF55729">
    <property type="entry name" value="Acyl-CoA N-acyltransferases (Nat)"/>
    <property type="match status" value="1"/>
</dbReference>
<evidence type="ECO:0000313" key="4">
    <source>
        <dbReference type="EMBL" id="SDF47772.1"/>
    </source>
</evidence>
<name>A0A1G7LDY5_9ACTN</name>
<dbReference type="PANTHER" id="PTHR43877">
    <property type="entry name" value="AMINOALKYLPHOSPHONATE N-ACETYLTRANSFERASE-RELATED-RELATED"/>
    <property type="match status" value="1"/>
</dbReference>
<gene>
    <name evidence="4" type="ORF">SAMN05660324_0230</name>
</gene>
<feature type="domain" description="N-acetyltransferase" evidence="3">
    <location>
        <begin position="1"/>
        <end position="148"/>
    </location>
</feature>
<dbReference type="Gene3D" id="3.40.630.30">
    <property type="match status" value="1"/>
</dbReference>
<organism evidence="4 5">
    <name type="scientific">Klenkia brasiliensis</name>
    <dbReference type="NCBI Taxonomy" id="333142"/>
    <lineage>
        <taxon>Bacteria</taxon>
        <taxon>Bacillati</taxon>
        <taxon>Actinomycetota</taxon>
        <taxon>Actinomycetes</taxon>
        <taxon>Geodermatophilales</taxon>
        <taxon>Geodermatophilaceae</taxon>
        <taxon>Klenkia</taxon>
    </lineage>
</organism>
<protein>
    <submittedName>
        <fullName evidence="4">Acetyltransferase (GNAT) family protein</fullName>
    </submittedName>
</protein>
<dbReference type="Pfam" id="PF00583">
    <property type="entry name" value="Acetyltransf_1"/>
    <property type="match status" value="1"/>
</dbReference>
<dbReference type="PROSITE" id="PS51186">
    <property type="entry name" value="GNAT"/>
    <property type="match status" value="1"/>
</dbReference>
<dbReference type="PANTHER" id="PTHR43877:SF2">
    <property type="entry name" value="AMINOALKYLPHOSPHONATE N-ACETYLTRANSFERASE-RELATED"/>
    <property type="match status" value="1"/>
</dbReference>
<dbReference type="InterPro" id="IPR050832">
    <property type="entry name" value="Bact_Acetyltransf"/>
</dbReference>
<keyword evidence="2" id="KW-0012">Acyltransferase</keyword>
<evidence type="ECO:0000256" key="1">
    <source>
        <dbReference type="ARBA" id="ARBA00022679"/>
    </source>
</evidence>
<dbReference type="InterPro" id="IPR000182">
    <property type="entry name" value="GNAT_dom"/>
</dbReference>
<dbReference type="InterPro" id="IPR016181">
    <property type="entry name" value="Acyl_CoA_acyltransferase"/>
</dbReference>
<sequence>MIRRLDAADWALLRDVRLRALAADPDAFGPTLDGERDLAADRWRERVTGAAWFLSHPLGLVGATREDDDAVLSGMWVSPTARGQGVGRLLVGAVDAWAAGQGATRLVARVFDDNAPALGLWAALGFAVDGPVVVSRRDPSRTWRTWVRPVVAATTGS</sequence>
<dbReference type="AlphaFoldDB" id="A0A1G7LDY5"/>
<accession>A0A1G7LDY5</accession>
<reference evidence="5" key="1">
    <citation type="submission" date="2016-10" db="EMBL/GenBank/DDBJ databases">
        <authorList>
            <person name="Varghese N."/>
            <person name="Submissions S."/>
        </authorList>
    </citation>
    <scope>NUCLEOTIDE SEQUENCE [LARGE SCALE GENOMIC DNA]</scope>
    <source>
        <strain evidence="5">DSM 44526</strain>
    </source>
</reference>
<keyword evidence="1 4" id="KW-0808">Transferase</keyword>
<keyword evidence="5" id="KW-1185">Reference proteome</keyword>
<evidence type="ECO:0000256" key="2">
    <source>
        <dbReference type="ARBA" id="ARBA00023315"/>
    </source>
</evidence>
<dbReference type="EMBL" id="FNCF01000001">
    <property type="protein sequence ID" value="SDF47772.1"/>
    <property type="molecule type" value="Genomic_DNA"/>
</dbReference>
<evidence type="ECO:0000259" key="3">
    <source>
        <dbReference type="PROSITE" id="PS51186"/>
    </source>
</evidence>
<proteinExistence type="predicted"/>
<dbReference type="GO" id="GO:0016747">
    <property type="term" value="F:acyltransferase activity, transferring groups other than amino-acyl groups"/>
    <property type="evidence" value="ECO:0007669"/>
    <property type="project" value="InterPro"/>
</dbReference>
<dbReference type="Proteomes" id="UP000198863">
    <property type="component" value="Unassembled WGS sequence"/>
</dbReference>